<organism evidence="2 3">
    <name type="scientific">Xanthomonas indica</name>
    <dbReference type="NCBI Taxonomy" id="2912242"/>
    <lineage>
        <taxon>Bacteria</taxon>
        <taxon>Pseudomonadati</taxon>
        <taxon>Pseudomonadota</taxon>
        <taxon>Gammaproteobacteria</taxon>
        <taxon>Lysobacterales</taxon>
        <taxon>Lysobacteraceae</taxon>
        <taxon>Xanthomonas</taxon>
    </lineage>
</organism>
<dbReference type="InterPro" id="IPR007488">
    <property type="entry name" value="DUF535"/>
</dbReference>
<dbReference type="EMBL" id="JAKJPQ010000007">
    <property type="protein sequence ID" value="MCI2261944.1"/>
    <property type="molecule type" value="Genomic_DNA"/>
</dbReference>
<evidence type="ECO:0000313" key="3">
    <source>
        <dbReference type="Proteomes" id="UP001430647"/>
    </source>
</evidence>
<sequence>MTDATTEFLLQPTDIVDVSASAASFEAAPTHIARPRRPLPAPSRAAGSTAPTQWPALFLASLKGRTDWHGDRWQRVMKAGKYLVRALSVPIAHGRFLEELQREPRMHGYAARDPRLLERHLHRFVNARWNRSTRLRHLQQHYRLLLDRLPHALFDAIYRQGQADLGTLPLHDGSALTLSLLPPAPMSCEGELWLQLSDAAGRELYRLVLTVTGDDAHPTVLIGCLQGPKGADARDVVRALTKQMHGLRPKQLMLSLACTFAERLGAHAIRAVCNGAHPLQRKRDVFLADYDAFWIEQGGTPIADGWFALPLTPARKTVADVPSQHRAAFRRREALRAHAESLLAAALPTACAGASRGGR</sequence>
<dbReference type="PANTHER" id="PTHR38785:SF1">
    <property type="entry name" value="HOMOLOG OF VIRK"/>
    <property type="match status" value="1"/>
</dbReference>
<gene>
    <name evidence="2" type="ORF">L3V74_10355</name>
</gene>
<accession>A0ABS9WRD1</accession>
<dbReference type="PANTHER" id="PTHR38785">
    <property type="entry name" value="HOMOLOG OF VIRK"/>
    <property type="match status" value="1"/>
</dbReference>
<comment type="caution">
    <text evidence="2">The sequence shown here is derived from an EMBL/GenBank/DDBJ whole genome shotgun (WGS) entry which is preliminary data.</text>
</comment>
<reference evidence="2 3" key="1">
    <citation type="journal article" date="2022" name="Curr. Microbiol.">
        <title>Xanthomonas indica sp. nov., a Novel Member of Non-Pathogenic Xanthomonas Community from Healthy Rice Seeds.</title>
        <authorList>
            <person name="Rana R."/>
            <person name="Madhavan V.N."/>
            <person name="Saroha T."/>
            <person name="Bansal K."/>
            <person name="Kaur A."/>
            <person name="Sonti R.V."/>
            <person name="Patel H.K."/>
            <person name="Patil P.B."/>
        </authorList>
    </citation>
    <scope>NUCLEOTIDE SEQUENCE [LARGE SCALE GENOMIC DNA]</scope>
    <source>
        <strain evidence="2 3">PPL560</strain>
    </source>
</reference>
<keyword evidence="3" id="KW-1185">Reference proteome</keyword>
<evidence type="ECO:0000313" key="2">
    <source>
        <dbReference type="EMBL" id="MCI2261944.1"/>
    </source>
</evidence>
<evidence type="ECO:0000256" key="1">
    <source>
        <dbReference type="SAM" id="MobiDB-lite"/>
    </source>
</evidence>
<dbReference type="Proteomes" id="UP001430647">
    <property type="component" value="Unassembled WGS sequence"/>
</dbReference>
<dbReference type="Pfam" id="PF04393">
    <property type="entry name" value="DUF535"/>
    <property type="match status" value="1"/>
</dbReference>
<protein>
    <submittedName>
        <fullName evidence="2">VirK/YbjX family protein</fullName>
    </submittedName>
</protein>
<proteinExistence type="predicted"/>
<feature type="region of interest" description="Disordered" evidence="1">
    <location>
        <begin position="29"/>
        <end position="50"/>
    </location>
</feature>
<name>A0ABS9WRD1_9XANT</name>